<dbReference type="Proteomes" id="UP000037923">
    <property type="component" value="Unassembled WGS sequence"/>
</dbReference>
<reference evidence="3 4" key="1">
    <citation type="submission" date="2015-07" db="EMBL/GenBank/DDBJ databases">
        <title>High-quality genome of monoxenous trypanosomatid Leptomonas pyrrhocoris.</title>
        <authorList>
            <person name="Flegontov P."/>
            <person name="Butenko A."/>
            <person name="Firsov S."/>
            <person name="Vlcek C."/>
            <person name="Logacheva M.D."/>
            <person name="Field M."/>
            <person name="Filatov D."/>
            <person name="Flegontova O."/>
            <person name="Gerasimov E."/>
            <person name="Jackson A.P."/>
            <person name="Kelly S."/>
            <person name="Opperdoes F."/>
            <person name="O'Reilly A."/>
            <person name="Votypka J."/>
            <person name="Yurchenko V."/>
            <person name="Lukes J."/>
        </authorList>
    </citation>
    <scope>NUCLEOTIDE SEQUENCE [LARGE SCALE GENOMIC DNA]</scope>
    <source>
        <strain evidence="3">H10</strain>
    </source>
</reference>
<feature type="compositionally biased region" description="Basic and acidic residues" evidence="2">
    <location>
        <begin position="51"/>
        <end position="63"/>
    </location>
</feature>
<dbReference type="InterPro" id="IPR044285">
    <property type="entry name" value="PWP1"/>
</dbReference>
<dbReference type="InterPro" id="IPR001680">
    <property type="entry name" value="WD40_rpt"/>
</dbReference>
<gene>
    <name evidence="3" type="ORF">ABB37_05710</name>
</gene>
<dbReference type="AlphaFoldDB" id="A0A0N1J4Q5"/>
<protein>
    <submittedName>
        <fullName evidence="3">Uncharacterized protein</fullName>
    </submittedName>
</protein>
<dbReference type="InterPro" id="IPR015943">
    <property type="entry name" value="WD40/YVTN_repeat-like_dom_sf"/>
</dbReference>
<dbReference type="OMA" id="TPESTIW"/>
<dbReference type="GO" id="GO:0006364">
    <property type="term" value="P:rRNA processing"/>
    <property type="evidence" value="ECO:0007669"/>
    <property type="project" value="InterPro"/>
</dbReference>
<evidence type="ECO:0000256" key="1">
    <source>
        <dbReference type="PROSITE-ProRule" id="PRU00221"/>
    </source>
</evidence>
<dbReference type="PROSITE" id="PS50082">
    <property type="entry name" value="WD_REPEATS_2"/>
    <property type="match status" value="1"/>
</dbReference>
<dbReference type="RefSeq" id="XP_015657667.1">
    <property type="nucleotide sequence ID" value="XM_015803842.1"/>
</dbReference>
<evidence type="ECO:0000313" key="3">
    <source>
        <dbReference type="EMBL" id="KPA79228.1"/>
    </source>
</evidence>
<dbReference type="GO" id="GO:0005634">
    <property type="term" value="C:nucleus"/>
    <property type="evidence" value="ECO:0007669"/>
    <property type="project" value="TreeGrafter"/>
</dbReference>
<evidence type="ECO:0000256" key="2">
    <source>
        <dbReference type="SAM" id="MobiDB-lite"/>
    </source>
</evidence>
<feature type="repeat" description="WD" evidence="1">
    <location>
        <begin position="211"/>
        <end position="248"/>
    </location>
</feature>
<dbReference type="SMART" id="SM00320">
    <property type="entry name" value="WD40"/>
    <property type="match status" value="4"/>
</dbReference>
<dbReference type="PROSITE" id="PS50294">
    <property type="entry name" value="WD_REPEATS_REGION"/>
    <property type="match status" value="1"/>
</dbReference>
<dbReference type="FunFam" id="2.130.10.10:FF:001582">
    <property type="entry name" value="WD domain"/>
    <property type="match status" value="1"/>
</dbReference>
<dbReference type="VEuPathDB" id="TriTrypDB:LpyrH10_11_1750"/>
<dbReference type="GeneID" id="26906000"/>
<dbReference type="SUPFAM" id="SSF50978">
    <property type="entry name" value="WD40 repeat-like"/>
    <property type="match status" value="1"/>
</dbReference>
<proteinExistence type="predicted"/>
<accession>A0A0N1J4Q5</accession>
<dbReference type="EMBL" id="LGTL01000011">
    <property type="protein sequence ID" value="KPA79228.1"/>
    <property type="molecule type" value="Genomic_DNA"/>
</dbReference>
<dbReference type="OrthoDB" id="270624at2759"/>
<keyword evidence="4" id="KW-1185">Reference proteome</keyword>
<name>A0A0N1J4Q5_LEPPY</name>
<organism evidence="3 4">
    <name type="scientific">Leptomonas pyrrhocoris</name>
    <name type="common">Firebug parasite</name>
    <dbReference type="NCBI Taxonomy" id="157538"/>
    <lineage>
        <taxon>Eukaryota</taxon>
        <taxon>Discoba</taxon>
        <taxon>Euglenozoa</taxon>
        <taxon>Kinetoplastea</taxon>
        <taxon>Metakinetoplastina</taxon>
        <taxon>Trypanosomatida</taxon>
        <taxon>Trypanosomatidae</taxon>
        <taxon>Leishmaniinae</taxon>
        <taxon>Leptomonas</taxon>
    </lineage>
</organism>
<evidence type="ECO:0000313" key="4">
    <source>
        <dbReference type="Proteomes" id="UP000037923"/>
    </source>
</evidence>
<dbReference type="PANTHER" id="PTHR14091:SF0">
    <property type="entry name" value="PERIODIC TRYPTOPHAN PROTEIN 1 HOMOLOG"/>
    <property type="match status" value="1"/>
</dbReference>
<feature type="region of interest" description="Disordered" evidence="2">
    <location>
        <begin position="24"/>
        <end position="70"/>
    </location>
</feature>
<sequence length="435" mass="47065">MLTTFCWVPKGAMKATPILSTDTAKQARAKLRHQHPEYVEEEEQQGQRQRASAEDETHERSAADADDEDALNVNVDDALRAFAGGGPGALLEEVESDDEEELEDTTFKQTDLVFTVACADAEAPRLELYVYDEPEDNMYVHHDMEISAFPLCSSWLTDGTMSMAAVGTMLPFIEIWALDVMDSVEPAIILGGCEKQSNNYSKKALRRNLKADSHTEAVLSVKWNTVAQNVFASGSADRTMKLWDLNAGGVCLGTYREADKVQSLDWHPTEANCLLSGGFDASMVLRDCRQPDQTAQRFTLPDVIEHVEFVPALGGAGAAPLVMASTSGGHWAAFDTRVVGTPVWQVQPHQADATFSCSRQVPGLFATGGKEGTITLWDGRDGGAAPTAIVSRSYKTGSVLSLAFHPNSPHILGAGGASGAPLVYTITSDIHDVFR</sequence>
<dbReference type="Gene3D" id="2.130.10.10">
    <property type="entry name" value="YVTN repeat-like/Quinoprotein amine dehydrogenase"/>
    <property type="match status" value="1"/>
</dbReference>
<comment type="caution">
    <text evidence="3">The sequence shown here is derived from an EMBL/GenBank/DDBJ whole genome shotgun (WGS) entry which is preliminary data.</text>
</comment>
<dbReference type="Pfam" id="PF00400">
    <property type="entry name" value="WD40"/>
    <property type="match status" value="1"/>
</dbReference>
<keyword evidence="1" id="KW-0853">WD repeat</keyword>
<dbReference type="InterPro" id="IPR036322">
    <property type="entry name" value="WD40_repeat_dom_sf"/>
</dbReference>
<dbReference type="PANTHER" id="PTHR14091">
    <property type="entry name" value="PERIODIC TRYPTOPHAN PROTEIN 1"/>
    <property type="match status" value="1"/>
</dbReference>